<evidence type="ECO:0000256" key="2">
    <source>
        <dbReference type="ARBA" id="ARBA00022737"/>
    </source>
</evidence>
<dbReference type="InterPro" id="IPR042197">
    <property type="entry name" value="Apaf_helical"/>
</dbReference>
<dbReference type="InterPro" id="IPR002182">
    <property type="entry name" value="NB-ARC"/>
</dbReference>
<keyword evidence="2" id="KW-0677">Repeat</keyword>
<dbReference type="InterPro" id="IPR036388">
    <property type="entry name" value="WH-like_DNA-bd_sf"/>
</dbReference>
<dbReference type="Pfam" id="PF00931">
    <property type="entry name" value="NB-ARC"/>
    <property type="match status" value="1"/>
</dbReference>
<dbReference type="GO" id="GO:0006952">
    <property type="term" value="P:defense response"/>
    <property type="evidence" value="ECO:0007669"/>
    <property type="project" value="UniProtKB-KW"/>
</dbReference>
<dbReference type="Gene3D" id="3.40.50.300">
    <property type="entry name" value="P-loop containing nucleotide triphosphate hydrolases"/>
    <property type="match status" value="1"/>
</dbReference>
<evidence type="ECO:0000313" key="4">
    <source>
        <dbReference type="Proteomes" id="UP000189703"/>
    </source>
</evidence>
<dbReference type="GeneID" id="104595877"/>
<dbReference type="Pfam" id="PF05659">
    <property type="entry name" value="RPW8"/>
    <property type="match status" value="1"/>
</dbReference>
<dbReference type="InterPro" id="IPR032675">
    <property type="entry name" value="LRR_dom_sf"/>
</dbReference>
<evidence type="ECO:0000313" key="5">
    <source>
        <dbReference type="RefSeq" id="XP_010255125.1"/>
    </source>
</evidence>
<dbReference type="PANTHER" id="PTHR36766:SF3">
    <property type="entry name" value="RPW8 DOMAIN-CONTAINING PROTEIN"/>
    <property type="match status" value="1"/>
</dbReference>
<dbReference type="OMA" id="NWWLEEK"/>
<accession>A0A1U7ZST7</accession>
<dbReference type="SUPFAM" id="SSF52540">
    <property type="entry name" value="P-loop containing nucleoside triphosphate hydrolases"/>
    <property type="match status" value="1"/>
</dbReference>
<sequence length="837" mass="95948">MADLVGGSLLGAVAGELLKAVIDVAKKAVQFKEQLERLKSTLENILPRIEEVQRLHGQITDLKTDTDIERMIQELKEGQVRVRKCEKISSWNYYKKYRYSKMFIKLDESLCRFFQLNVQADAWLDNKKLLVEFKEMSRKFEAVSFGDTGPTWGFISAGSESIGSQELNLCAVPELPSLTVGLDVPLKELKMMLLRKDVKVLVLCAPGGCGKTTLATMLCQDEQVKGLFKENIFFLTVSSSPNLKVLIQRLFEQISGRSPPEFQNDEDAIKQLGDLFKKRKQDDILLVLDDVWSVSVIEKLDFKKEGFKMLVTSRTEFNAFRTTYFLKMLNDRDAMTLFCHEAFPQDENANSERPEEELIEKIVRACKGYPLTLKVIGHSLRWQNPRKWRQTEKILSTSCSIFKDHSEDLLDRLSTSLSFLKDTARECFLDFGSFPEDQRIPASALIDIWIELHKLDGEDDVYANLLELSQRNLINLIECPRNDAGDLDGTFNGLYVFQHDLLRDLAIYQSQQHQQDIKHRKRLLMERRDDDLPRSWWEQEHQHINACLVSILTGEMCSSSWHHMQLPESVVLILDFLGMNYSLPPFMESMGKLKVLIVTNHGHRHAKLGNLSALGYLAELKRIRLEKISLPSLDSIIMSLKNLHKISLVMCDVGEASRNCTVKIQNMLPNLTEIDIDYCNDLVELPPGICSIHLQKLSITNCHNLSTIPDNIGFMTGLEVLRLHACTGILELPDSIRRLQKLRFLDISDCSNIERLPEGMSELCSLKTVDMRRCLRVRVLPSSVLNLQNLKDVICDEETASLWEPLRIHLTKLKIKVPEDHISLDWLGIDLRSHNFY</sequence>
<dbReference type="Gene3D" id="1.10.8.430">
    <property type="entry name" value="Helical domain of apoptotic protease-activating factors"/>
    <property type="match status" value="1"/>
</dbReference>
<dbReference type="eggNOG" id="ENOG502QSSA">
    <property type="taxonomic scope" value="Eukaryota"/>
</dbReference>
<dbReference type="SUPFAM" id="SSF52047">
    <property type="entry name" value="RNI-like"/>
    <property type="match status" value="1"/>
</dbReference>
<keyword evidence="4" id="KW-1185">Reference proteome</keyword>
<comment type="similarity">
    <text evidence="1">Belongs to the disease resistance NB-LRR family.</text>
</comment>
<dbReference type="InterPro" id="IPR027417">
    <property type="entry name" value="P-loop_NTPase"/>
</dbReference>
<organism evidence="4 5">
    <name type="scientific">Nelumbo nucifera</name>
    <name type="common">Sacred lotus</name>
    <dbReference type="NCBI Taxonomy" id="4432"/>
    <lineage>
        <taxon>Eukaryota</taxon>
        <taxon>Viridiplantae</taxon>
        <taxon>Streptophyta</taxon>
        <taxon>Embryophyta</taxon>
        <taxon>Tracheophyta</taxon>
        <taxon>Spermatophyta</taxon>
        <taxon>Magnoliopsida</taxon>
        <taxon>Proteales</taxon>
        <taxon>Nelumbonaceae</taxon>
        <taxon>Nelumbo</taxon>
    </lineage>
</organism>
<dbReference type="InterPro" id="IPR008808">
    <property type="entry name" value="Powdery_mildew-R_dom"/>
</dbReference>
<keyword evidence="3" id="KW-0611">Plant defense</keyword>
<dbReference type="RefSeq" id="XP_010255125.1">
    <property type="nucleotide sequence ID" value="XM_010256823.2"/>
</dbReference>
<dbReference type="GO" id="GO:0043531">
    <property type="term" value="F:ADP binding"/>
    <property type="evidence" value="ECO:0007669"/>
    <property type="project" value="InterPro"/>
</dbReference>
<dbReference type="Gene3D" id="3.80.10.10">
    <property type="entry name" value="Ribonuclease Inhibitor"/>
    <property type="match status" value="1"/>
</dbReference>
<gene>
    <name evidence="5" type="primary">LOC104595877</name>
</gene>
<dbReference type="OrthoDB" id="2016095at2759"/>
<reference evidence="5" key="1">
    <citation type="submission" date="2025-08" db="UniProtKB">
        <authorList>
            <consortium name="RefSeq"/>
        </authorList>
    </citation>
    <scope>IDENTIFICATION</scope>
</reference>
<dbReference type="PANTHER" id="PTHR36766">
    <property type="entry name" value="PLANT BROAD-SPECTRUM MILDEW RESISTANCE PROTEIN RPW8"/>
    <property type="match status" value="1"/>
</dbReference>
<dbReference type="FunCoup" id="A0A1U7ZST7">
    <property type="interactions" value="400"/>
</dbReference>
<dbReference type="AlphaFoldDB" id="A0A1U7ZST7"/>
<dbReference type="Gene3D" id="1.10.10.10">
    <property type="entry name" value="Winged helix-like DNA-binding domain superfamily/Winged helix DNA-binding domain"/>
    <property type="match status" value="1"/>
</dbReference>
<dbReference type="PROSITE" id="PS51153">
    <property type="entry name" value="RPW8"/>
    <property type="match status" value="1"/>
</dbReference>
<dbReference type="KEGG" id="nnu:104595877"/>
<protein>
    <submittedName>
        <fullName evidence="5">Probable disease resistance protein At5g66900</fullName>
    </submittedName>
</protein>
<evidence type="ECO:0000256" key="3">
    <source>
        <dbReference type="ARBA" id="ARBA00022821"/>
    </source>
</evidence>
<name>A0A1U7ZST7_NELNU</name>
<proteinExistence type="inferred from homology"/>
<dbReference type="Proteomes" id="UP000189703">
    <property type="component" value="Unplaced"/>
</dbReference>
<dbReference type="PRINTS" id="PR00364">
    <property type="entry name" value="DISEASERSIST"/>
</dbReference>
<evidence type="ECO:0000256" key="1">
    <source>
        <dbReference type="ARBA" id="ARBA00008894"/>
    </source>
</evidence>